<dbReference type="AlphaFoldDB" id="A0A9N7PM38"/>
<protein>
    <submittedName>
        <fullName evidence="2">DUF1292 domain-containing protein</fullName>
    </submittedName>
</protein>
<dbReference type="RefSeq" id="WP_066677576.1">
    <property type="nucleotide sequence ID" value="NZ_CABMIZ010000028.1"/>
</dbReference>
<name>A0A9N7PM38_CLOSE</name>
<evidence type="ECO:0000313" key="4">
    <source>
        <dbReference type="Proteomes" id="UP001055437"/>
    </source>
</evidence>
<dbReference type="GeneID" id="303561697"/>
<accession>A0A9N7PM38</accession>
<dbReference type="KEGG" id="csep:CP523_13475"/>
<dbReference type="OrthoDB" id="1925408at2"/>
<proteinExistence type="predicted"/>
<dbReference type="EMBL" id="CP023671">
    <property type="protein sequence ID" value="AYE35356.1"/>
    <property type="molecule type" value="Genomic_DNA"/>
</dbReference>
<reference evidence="2" key="2">
    <citation type="submission" date="2022-06" db="EMBL/GenBank/DDBJ databases">
        <authorList>
            <person name="Holder M.E."/>
            <person name="Ajami N.J."/>
            <person name="Petrosino J.F."/>
        </authorList>
    </citation>
    <scope>NUCLEOTIDE SEQUENCE</scope>
    <source>
        <strain evidence="2">RMA 8861</strain>
    </source>
</reference>
<gene>
    <name evidence="1" type="ORF">CP523_13475</name>
    <name evidence="2" type="ORF">NH397_05875</name>
</gene>
<keyword evidence="4" id="KW-1185">Reference proteome</keyword>
<dbReference type="Proteomes" id="UP000280586">
    <property type="component" value="Chromosome"/>
</dbReference>
<evidence type="ECO:0000313" key="3">
    <source>
        <dbReference type="Proteomes" id="UP000280586"/>
    </source>
</evidence>
<evidence type="ECO:0000313" key="2">
    <source>
        <dbReference type="EMBL" id="USS01955.1"/>
    </source>
</evidence>
<dbReference type="InterPro" id="IPR009711">
    <property type="entry name" value="UPF0473"/>
</dbReference>
<dbReference type="EMBL" id="CP099799">
    <property type="protein sequence ID" value="USS01955.1"/>
    <property type="molecule type" value="Genomic_DNA"/>
</dbReference>
<sequence length="90" mass="10703">MEKNSVNIKEDEREVMTFLDEEGNKVEFEGVARIYIKEKEYLLLASLEDSNSEDVYVFRVDEKDGKQELNLVEDDKEFLAVKKEYKKLLY</sequence>
<organism evidence="1 3">
    <name type="scientific">Clostridium septicum</name>
    <dbReference type="NCBI Taxonomy" id="1504"/>
    <lineage>
        <taxon>Bacteria</taxon>
        <taxon>Bacillati</taxon>
        <taxon>Bacillota</taxon>
        <taxon>Clostridia</taxon>
        <taxon>Eubacteriales</taxon>
        <taxon>Clostridiaceae</taxon>
        <taxon>Clostridium</taxon>
    </lineage>
</organism>
<dbReference type="NCBIfam" id="NF010218">
    <property type="entry name" value="PRK13678.2-1"/>
    <property type="match status" value="1"/>
</dbReference>
<dbReference type="Pfam" id="PF06949">
    <property type="entry name" value="DUF1292"/>
    <property type="match status" value="1"/>
</dbReference>
<evidence type="ECO:0000313" key="1">
    <source>
        <dbReference type="EMBL" id="AYE35356.1"/>
    </source>
</evidence>
<reference evidence="1 3" key="1">
    <citation type="submission" date="2017-09" db="EMBL/GenBank/DDBJ databases">
        <authorList>
            <person name="Thomas P."/>
            <person name="Seyboldt C."/>
        </authorList>
    </citation>
    <scope>NUCLEOTIDE SEQUENCE [LARGE SCALE GENOMIC DNA]</scope>
    <source>
        <strain evidence="1 3">DSM 7534</strain>
    </source>
</reference>
<dbReference type="Proteomes" id="UP001055437">
    <property type="component" value="Chromosome"/>
</dbReference>